<dbReference type="GeneID" id="37269629"/>
<accession>A0A316ZBN8</accession>
<dbReference type="RefSeq" id="XP_025598995.1">
    <property type="nucleotide sequence ID" value="XM_025742085.1"/>
</dbReference>
<name>A0A316ZBN8_9BASI</name>
<evidence type="ECO:0000313" key="1">
    <source>
        <dbReference type="EMBL" id="PWN98716.1"/>
    </source>
</evidence>
<proteinExistence type="predicted"/>
<dbReference type="AlphaFoldDB" id="A0A316ZBN8"/>
<keyword evidence="2" id="KW-1185">Reference proteome</keyword>
<protein>
    <submittedName>
        <fullName evidence="1">Uncharacterized protein</fullName>
    </submittedName>
</protein>
<organism evidence="1 2">
    <name type="scientific">Tilletiopsis washingtonensis</name>
    <dbReference type="NCBI Taxonomy" id="58919"/>
    <lineage>
        <taxon>Eukaryota</taxon>
        <taxon>Fungi</taxon>
        <taxon>Dikarya</taxon>
        <taxon>Basidiomycota</taxon>
        <taxon>Ustilaginomycotina</taxon>
        <taxon>Exobasidiomycetes</taxon>
        <taxon>Entylomatales</taxon>
        <taxon>Entylomatales incertae sedis</taxon>
        <taxon>Tilletiopsis</taxon>
    </lineage>
</organism>
<reference evidence="1 2" key="1">
    <citation type="journal article" date="2018" name="Mol. Biol. Evol.">
        <title>Broad Genomic Sampling Reveals a Smut Pathogenic Ancestry of the Fungal Clade Ustilaginomycotina.</title>
        <authorList>
            <person name="Kijpornyongpan T."/>
            <person name="Mondo S.J."/>
            <person name="Barry K."/>
            <person name="Sandor L."/>
            <person name="Lee J."/>
            <person name="Lipzen A."/>
            <person name="Pangilinan J."/>
            <person name="LaButti K."/>
            <person name="Hainaut M."/>
            <person name="Henrissat B."/>
            <person name="Grigoriev I.V."/>
            <person name="Spatafora J.W."/>
            <person name="Aime M.C."/>
        </authorList>
    </citation>
    <scope>NUCLEOTIDE SEQUENCE [LARGE SCALE GENOMIC DNA]</scope>
    <source>
        <strain evidence="1 2">MCA 4186</strain>
    </source>
</reference>
<dbReference type="Proteomes" id="UP000245946">
    <property type="component" value="Unassembled WGS sequence"/>
</dbReference>
<dbReference type="EMBL" id="KZ819290">
    <property type="protein sequence ID" value="PWN98716.1"/>
    <property type="molecule type" value="Genomic_DNA"/>
</dbReference>
<evidence type="ECO:0000313" key="2">
    <source>
        <dbReference type="Proteomes" id="UP000245946"/>
    </source>
</evidence>
<gene>
    <name evidence="1" type="ORF">FA09DRAFT_329222</name>
</gene>
<sequence length="117" mass="12910">MEAGAWQSCMLTLLHGRTARAADAHGALAAFRLWERLRLRRCCICTAELCCDWLRPPVGRSRGRSRLHAAPACLQPCLGAGLAAVRPGPRPCQAARVARRRESVMQERSLKVVPLQL</sequence>